<keyword evidence="5" id="KW-0520">NAD</keyword>
<dbReference type="RefSeq" id="WP_062074200.1">
    <property type="nucleotide sequence ID" value="NZ_BBRC01000002.1"/>
</dbReference>
<dbReference type="OrthoDB" id="9811718at2"/>
<evidence type="ECO:0000313" key="8">
    <source>
        <dbReference type="EMBL" id="NYI42360.1"/>
    </source>
</evidence>
<keyword evidence="5" id="KW-1003">Cell membrane</keyword>
<dbReference type="GO" id="GO:0042773">
    <property type="term" value="P:ATP synthesis coupled electron transport"/>
    <property type="evidence" value="ECO:0007669"/>
    <property type="project" value="InterPro"/>
</dbReference>
<feature type="transmembrane region" description="Helical" evidence="5">
    <location>
        <begin position="44"/>
        <end position="63"/>
    </location>
</feature>
<evidence type="ECO:0000313" key="9">
    <source>
        <dbReference type="Proteomes" id="UP000547973"/>
    </source>
</evidence>
<dbReference type="NCBIfam" id="TIGR01770">
    <property type="entry name" value="NDH_I_N"/>
    <property type="match status" value="1"/>
</dbReference>
<proteinExistence type="inferred from homology"/>
<keyword evidence="9" id="KW-1185">Reference proteome</keyword>
<keyword evidence="2 5" id="KW-0812">Transmembrane</keyword>
<comment type="subunit">
    <text evidence="5">NDH-1 is composed of 14 different subunits. Subunits NuoA, H, J, K, L, M, N constitute the membrane sector of the complex.</text>
</comment>
<evidence type="ECO:0000256" key="3">
    <source>
        <dbReference type="ARBA" id="ARBA00022989"/>
    </source>
</evidence>
<sequence>MTYPAPDIAWASLTPILIVLGAAALGVLLEAFVRVPAARRIYQFQLSIIAVVAALLAVVWRWVALQGDGVVVLKSMIMLDRQALAWQFLILIFALGGVLLFADKGREGEDAFTPLGSVAPGSAEETVARAKGMYLTEAFPLVLFATGGMMLFATVNDLLFLFVALELFSLPLYILVALSRRRRLLSQEASLKYFLLGAFSSAIFLFGVALLYGATGKTGMYELGGVLATYMPQRSVLILLGVFMVVVGLLFKIGAVPFHFWVPDAYQGAPSPVTAFMAAATKAAAVAALARLSYLVLFRLAWELNWIIWTVAIASMVFGTVLAIVQTDVKRMLAYSSIAHAGFILVAFAGFSPSALSALPFYMATYGLATLGAFAVITQVREVTPDGAIGAEATRLGQWAGLGKRSPLLAVSMMIFLLSFAGIPLTAGFIGKFVAFRAAIEAGAWPLVLVAVLASAAAAFFYIRLAVLMFFTDAPTDVAPHVVIRSTTLGRGVAIAMAIAVIVLGVFPSWALELAHSAGVLLAPAIGG</sequence>
<keyword evidence="4 5" id="KW-0472">Membrane</keyword>
<dbReference type="GO" id="GO:0050136">
    <property type="term" value="F:NADH dehydrogenase (quinone) (non-electrogenic) activity"/>
    <property type="evidence" value="ECO:0007669"/>
    <property type="project" value="UniProtKB-UniRule"/>
</dbReference>
<feature type="transmembrane region" description="Helical" evidence="5">
    <location>
        <begin position="492"/>
        <end position="512"/>
    </location>
</feature>
<dbReference type="InterPro" id="IPR010096">
    <property type="entry name" value="NADH-Q_OxRdtase_suN/2"/>
</dbReference>
<dbReference type="GO" id="GO:0008137">
    <property type="term" value="F:NADH dehydrogenase (ubiquinone) activity"/>
    <property type="evidence" value="ECO:0007669"/>
    <property type="project" value="InterPro"/>
</dbReference>
<dbReference type="EMBL" id="JACBZO010000001">
    <property type="protein sequence ID" value="NYI42360.1"/>
    <property type="molecule type" value="Genomic_DNA"/>
</dbReference>
<evidence type="ECO:0000256" key="1">
    <source>
        <dbReference type="ARBA" id="ARBA00004127"/>
    </source>
</evidence>
<dbReference type="HAMAP" id="MF_00445">
    <property type="entry name" value="NDH1_NuoN_1"/>
    <property type="match status" value="1"/>
</dbReference>
<feature type="transmembrane region" description="Helical" evidence="5">
    <location>
        <begin position="12"/>
        <end position="32"/>
    </location>
</feature>
<protein>
    <recommendedName>
        <fullName evidence="5">NADH-quinone oxidoreductase subunit N</fullName>
        <ecNumber evidence="5">7.1.1.-</ecNumber>
    </recommendedName>
    <alternativeName>
        <fullName evidence="5">NADH dehydrogenase I subunit N</fullName>
    </alternativeName>
    <alternativeName>
        <fullName evidence="5">NDH-1 subunit N</fullName>
    </alternativeName>
</protein>
<name>A0A7Z0CL38_9MICO</name>
<comment type="similarity">
    <text evidence="5">Belongs to the complex I subunit 2 family.</text>
</comment>
<dbReference type="Pfam" id="PF00361">
    <property type="entry name" value="Proton_antipo_M"/>
    <property type="match status" value="1"/>
</dbReference>
<evidence type="ECO:0000256" key="5">
    <source>
        <dbReference type="HAMAP-Rule" id="MF_00445"/>
    </source>
</evidence>
<dbReference type="PANTHER" id="PTHR22773">
    <property type="entry name" value="NADH DEHYDROGENASE"/>
    <property type="match status" value="1"/>
</dbReference>
<dbReference type="InterPro" id="IPR001750">
    <property type="entry name" value="ND/Mrp_TM"/>
</dbReference>
<keyword evidence="5" id="KW-0874">Quinone</keyword>
<dbReference type="GO" id="GO:0012505">
    <property type="term" value="C:endomembrane system"/>
    <property type="evidence" value="ECO:0007669"/>
    <property type="project" value="UniProtKB-SubCell"/>
</dbReference>
<feature type="transmembrane region" description="Helical" evidence="5">
    <location>
        <begin position="134"/>
        <end position="153"/>
    </location>
</feature>
<dbReference type="AlphaFoldDB" id="A0A7Z0CL38"/>
<feature type="transmembrane region" description="Helical" evidence="5">
    <location>
        <begin position="191"/>
        <end position="215"/>
    </location>
</feature>
<gene>
    <name evidence="5" type="primary">nuoN</name>
    <name evidence="8" type="ORF">BKA03_002479</name>
</gene>
<feature type="transmembrane region" description="Helical" evidence="5">
    <location>
        <begin position="306"/>
        <end position="325"/>
    </location>
</feature>
<feature type="transmembrane region" description="Helical" evidence="5">
    <location>
        <begin position="83"/>
        <end position="102"/>
    </location>
</feature>
<feature type="transmembrane region" description="Helical" evidence="5">
    <location>
        <begin position="235"/>
        <end position="261"/>
    </location>
</feature>
<keyword evidence="5" id="KW-0813">Transport</keyword>
<keyword evidence="5" id="KW-1278">Translocase</keyword>
<dbReference type="Proteomes" id="UP000547973">
    <property type="component" value="Unassembled WGS sequence"/>
</dbReference>
<comment type="subcellular location">
    <subcellularLocation>
        <location evidence="5">Cell membrane</location>
        <topology evidence="5">Multi-pass membrane protein</topology>
    </subcellularLocation>
    <subcellularLocation>
        <location evidence="1">Endomembrane system</location>
        <topology evidence="1">Multi-pass membrane protein</topology>
    </subcellularLocation>
    <subcellularLocation>
        <location evidence="6">Membrane</location>
        <topology evidence="6">Multi-pass membrane protein</topology>
    </subcellularLocation>
</comment>
<comment type="function">
    <text evidence="5">NDH-1 shuttles electrons from NADH, via FMN and iron-sulfur (Fe-S) centers, to quinones in the respiratory chain. The immediate electron acceptor for the enzyme in this species is believed to be a menaquinone. Couples the redox reaction to proton translocation (for every two electrons transferred, four hydrogen ions are translocated across the cytoplasmic membrane), and thus conserves the redox energy in a proton gradient.</text>
</comment>
<dbReference type="GO" id="GO:0048038">
    <property type="term" value="F:quinone binding"/>
    <property type="evidence" value="ECO:0007669"/>
    <property type="project" value="UniProtKB-KW"/>
</dbReference>
<comment type="caution">
    <text evidence="8">The sequence shown here is derived from an EMBL/GenBank/DDBJ whole genome shotgun (WGS) entry which is preliminary data.</text>
</comment>
<feature type="transmembrane region" description="Helical" evidence="5">
    <location>
        <begin position="159"/>
        <end position="179"/>
    </location>
</feature>
<evidence type="ECO:0000256" key="2">
    <source>
        <dbReference type="ARBA" id="ARBA00022692"/>
    </source>
</evidence>
<feature type="transmembrane region" description="Helical" evidence="5">
    <location>
        <begin position="408"/>
        <end position="431"/>
    </location>
</feature>
<feature type="transmembrane region" description="Helical" evidence="5">
    <location>
        <begin position="443"/>
        <end position="471"/>
    </location>
</feature>
<evidence type="ECO:0000256" key="4">
    <source>
        <dbReference type="ARBA" id="ARBA00023136"/>
    </source>
</evidence>
<dbReference type="EC" id="7.1.1.-" evidence="5"/>
<evidence type="ECO:0000259" key="7">
    <source>
        <dbReference type="Pfam" id="PF00361"/>
    </source>
</evidence>
<keyword evidence="3 5" id="KW-1133">Transmembrane helix</keyword>
<dbReference type="NCBIfam" id="NF004441">
    <property type="entry name" value="PRK05777.1-4"/>
    <property type="match status" value="1"/>
</dbReference>
<feature type="domain" description="NADH:quinone oxidoreductase/Mrp antiporter transmembrane" evidence="7">
    <location>
        <begin position="156"/>
        <end position="455"/>
    </location>
</feature>
<feature type="transmembrane region" description="Helical" evidence="5">
    <location>
        <begin position="273"/>
        <end position="294"/>
    </location>
</feature>
<reference evidence="8 9" key="1">
    <citation type="submission" date="2020-07" db="EMBL/GenBank/DDBJ databases">
        <title>Sequencing the genomes of 1000 actinobacteria strains.</title>
        <authorList>
            <person name="Klenk H.-P."/>
        </authorList>
    </citation>
    <scope>NUCLEOTIDE SEQUENCE [LARGE SCALE GENOMIC DNA]</scope>
    <source>
        <strain evidence="8 9">DSM 19970</strain>
    </source>
</reference>
<evidence type="ECO:0000256" key="6">
    <source>
        <dbReference type="RuleBase" id="RU000320"/>
    </source>
</evidence>
<accession>A0A7Z0CL38</accession>
<comment type="catalytic activity">
    <reaction evidence="5">
        <text>a quinone + NADH + 5 H(+)(in) = a quinol + NAD(+) + 4 H(+)(out)</text>
        <dbReference type="Rhea" id="RHEA:57888"/>
        <dbReference type="ChEBI" id="CHEBI:15378"/>
        <dbReference type="ChEBI" id="CHEBI:24646"/>
        <dbReference type="ChEBI" id="CHEBI:57540"/>
        <dbReference type="ChEBI" id="CHEBI:57945"/>
        <dbReference type="ChEBI" id="CHEBI:132124"/>
    </reaction>
</comment>
<organism evidence="8 9">
    <name type="scientific">Demequina lutea</name>
    <dbReference type="NCBI Taxonomy" id="431489"/>
    <lineage>
        <taxon>Bacteria</taxon>
        <taxon>Bacillati</taxon>
        <taxon>Actinomycetota</taxon>
        <taxon>Actinomycetes</taxon>
        <taxon>Micrococcales</taxon>
        <taxon>Demequinaceae</taxon>
        <taxon>Demequina</taxon>
    </lineage>
</organism>
<dbReference type="GO" id="GO:0005886">
    <property type="term" value="C:plasma membrane"/>
    <property type="evidence" value="ECO:0007669"/>
    <property type="project" value="UniProtKB-SubCell"/>
</dbReference>
<feature type="transmembrane region" description="Helical" evidence="5">
    <location>
        <begin position="358"/>
        <end position="377"/>
    </location>
</feature>
<feature type="transmembrane region" description="Helical" evidence="5">
    <location>
        <begin position="332"/>
        <end position="352"/>
    </location>
</feature>